<evidence type="ECO:0000256" key="6">
    <source>
        <dbReference type="ARBA" id="ARBA00022730"/>
    </source>
</evidence>
<evidence type="ECO:0000256" key="8">
    <source>
        <dbReference type="ARBA" id="ARBA00022801"/>
    </source>
</evidence>
<keyword evidence="6 11" id="KW-0699">rRNA-binding</keyword>
<dbReference type="FunFam" id="3.40.1360.10:FF:000006">
    <property type="entry name" value="Ribonuclease M5"/>
    <property type="match status" value="1"/>
</dbReference>
<proteinExistence type="inferred from homology"/>
<evidence type="ECO:0000256" key="4">
    <source>
        <dbReference type="ARBA" id="ARBA00022722"/>
    </source>
</evidence>
<feature type="domain" description="Toprim" evidence="13">
    <location>
        <begin position="4"/>
        <end position="90"/>
    </location>
</feature>
<evidence type="ECO:0000256" key="11">
    <source>
        <dbReference type="HAMAP-Rule" id="MF_01469"/>
    </source>
</evidence>
<dbReference type="GO" id="GO:0046872">
    <property type="term" value="F:metal ion binding"/>
    <property type="evidence" value="ECO:0007669"/>
    <property type="project" value="UniProtKB-KW"/>
</dbReference>
<dbReference type="PANTHER" id="PTHR39156">
    <property type="entry name" value="RIBONUCLEASE M5"/>
    <property type="match status" value="1"/>
</dbReference>
<evidence type="ECO:0000313" key="14">
    <source>
        <dbReference type="EMBL" id="SLM51350.1"/>
    </source>
</evidence>
<dbReference type="CDD" id="cd01027">
    <property type="entry name" value="TOPRIM_RNase_M5_like"/>
    <property type="match status" value="1"/>
</dbReference>
<reference evidence="15" key="1">
    <citation type="submission" date="2016-04" db="EMBL/GenBank/DDBJ databases">
        <authorList>
            <person name="Strepis N."/>
        </authorList>
    </citation>
    <scope>NUCLEOTIDE SEQUENCE [LARGE SCALE GENOMIC DNA]</scope>
</reference>
<dbReference type="STRING" id="43064.SAMN04488086_101218"/>
<evidence type="ECO:0000313" key="15">
    <source>
        <dbReference type="Proteomes" id="UP000195985"/>
    </source>
</evidence>
<dbReference type="AlphaFoldDB" id="A0A1W1IEC4"/>
<dbReference type="SMART" id="SM00493">
    <property type="entry name" value="TOPRIM"/>
    <property type="match status" value="1"/>
</dbReference>
<comment type="subcellular location">
    <subcellularLocation>
        <location evidence="11">Cytoplasm</location>
    </subcellularLocation>
</comment>
<comment type="similarity">
    <text evidence="11">Belongs to the ribonuclease M5 family.</text>
</comment>
<sequence length="199" mass="22438">MKIEEIIVVEGKDDTKRIKEAVEADTIETNGSAINEETLRLIAHAQATRGVIVFTDPDYPGGKIRATIVERIPDVKHAFLRKDDAQSPKGGSLGIEHASPEIIREALKNVYTQRQAETSDIDRKFLDEWHLVGHADSGRYRELLGDVLGIGHTNGKQLLKRLRMFQLEKEDVDAAMTVILKELDEKDSLTAQRQEEENR</sequence>
<keyword evidence="1 11" id="KW-0963">Cytoplasm</keyword>
<dbReference type="InterPro" id="IPR034141">
    <property type="entry name" value="TOPRIM_RNase_M5-like"/>
</dbReference>
<dbReference type="GO" id="GO:0019843">
    <property type="term" value="F:rRNA binding"/>
    <property type="evidence" value="ECO:0007669"/>
    <property type="project" value="UniProtKB-KW"/>
</dbReference>
<dbReference type="NCBIfam" id="TIGR00334">
    <property type="entry name" value="5S_RNA_mat_M5"/>
    <property type="match status" value="1"/>
</dbReference>
<dbReference type="Proteomes" id="UP000195985">
    <property type="component" value="Unassembled WGS sequence"/>
</dbReference>
<keyword evidence="10 11" id="KW-0694">RNA-binding</keyword>
<organism evidence="14 15">
    <name type="scientific">Trichococcus pasteurii</name>
    <dbReference type="NCBI Taxonomy" id="43064"/>
    <lineage>
        <taxon>Bacteria</taxon>
        <taxon>Bacillati</taxon>
        <taxon>Bacillota</taxon>
        <taxon>Bacilli</taxon>
        <taxon>Lactobacillales</taxon>
        <taxon>Carnobacteriaceae</taxon>
        <taxon>Trichococcus</taxon>
    </lineage>
</organism>
<dbReference type="GO" id="GO:0006364">
    <property type="term" value="P:rRNA processing"/>
    <property type="evidence" value="ECO:0007669"/>
    <property type="project" value="UniProtKB-UniRule"/>
</dbReference>
<dbReference type="EC" id="3.1.26.8" evidence="11 12"/>
<dbReference type="InterPro" id="IPR004466">
    <property type="entry name" value="RNase_M5"/>
</dbReference>
<comment type="function">
    <text evidence="11">Required for correct processing of both the 5' and 3' ends of 5S rRNA precursor. Cleaves both sides of a double-stranded region yielding mature 5S rRNA in one step.</text>
</comment>
<evidence type="ECO:0000256" key="1">
    <source>
        <dbReference type="ARBA" id="ARBA00022490"/>
    </source>
</evidence>
<dbReference type="HAMAP" id="MF_01469">
    <property type="entry name" value="RNase_M5"/>
    <property type="match status" value="1"/>
</dbReference>
<evidence type="ECO:0000256" key="12">
    <source>
        <dbReference type="NCBIfam" id="TIGR00334"/>
    </source>
</evidence>
<dbReference type="PANTHER" id="PTHR39156:SF1">
    <property type="entry name" value="RIBONUCLEASE M5"/>
    <property type="match status" value="1"/>
</dbReference>
<keyword evidence="4 11" id="KW-0540">Nuclease</keyword>
<name>A0A1W1IEC4_9LACT</name>
<dbReference type="RefSeq" id="WP_086942183.1">
    <property type="nucleotide sequence ID" value="NZ_FONM01000001.1"/>
</dbReference>
<dbReference type="SUPFAM" id="SSF110455">
    <property type="entry name" value="Toprim domain"/>
    <property type="match status" value="1"/>
</dbReference>
<evidence type="ECO:0000256" key="2">
    <source>
        <dbReference type="ARBA" id="ARBA00022517"/>
    </source>
</evidence>
<evidence type="ECO:0000259" key="13">
    <source>
        <dbReference type="PROSITE" id="PS50880"/>
    </source>
</evidence>
<dbReference type="InterPro" id="IPR006171">
    <property type="entry name" value="TOPRIM_dom"/>
</dbReference>
<dbReference type="PROSITE" id="PS50880">
    <property type="entry name" value="TOPRIM"/>
    <property type="match status" value="1"/>
</dbReference>
<keyword evidence="15" id="KW-1185">Reference proteome</keyword>
<dbReference type="GO" id="GO:0043822">
    <property type="term" value="F:ribonuclease M5 activity"/>
    <property type="evidence" value="ECO:0007669"/>
    <property type="project" value="UniProtKB-UniRule"/>
</dbReference>
<evidence type="ECO:0000256" key="9">
    <source>
        <dbReference type="ARBA" id="ARBA00022842"/>
    </source>
</evidence>
<evidence type="ECO:0000256" key="3">
    <source>
        <dbReference type="ARBA" id="ARBA00022552"/>
    </source>
</evidence>
<gene>
    <name evidence="11" type="primary">rnmV</name>
    <name evidence="14" type="ORF">TPAS_1026</name>
</gene>
<dbReference type="Gene3D" id="3.40.1360.10">
    <property type="match status" value="1"/>
</dbReference>
<dbReference type="Pfam" id="PF13331">
    <property type="entry name" value="DUF4093"/>
    <property type="match status" value="1"/>
</dbReference>
<keyword evidence="2 11" id="KW-0690">Ribosome biogenesis</keyword>
<keyword evidence="3 11" id="KW-0698">rRNA processing</keyword>
<protein>
    <recommendedName>
        <fullName evidence="11 12">Ribonuclease M5</fullName>
        <ecNumber evidence="11 12">3.1.26.8</ecNumber>
    </recommendedName>
    <alternativeName>
        <fullName evidence="11">RNase M5</fullName>
    </alternativeName>
    <alternativeName>
        <fullName evidence="11">Ribosomal RNA terminal maturase M5</fullName>
    </alternativeName>
</protein>
<keyword evidence="8 11" id="KW-0378">Hydrolase</keyword>
<accession>A0A1W1IEC4</accession>
<dbReference type="Pfam" id="PF01751">
    <property type="entry name" value="Toprim"/>
    <property type="match status" value="1"/>
</dbReference>
<keyword evidence="7 11" id="KW-0255">Endonuclease</keyword>
<evidence type="ECO:0000256" key="5">
    <source>
        <dbReference type="ARBA" id="ARBA00022723"/>
    </source>
</evidence>
<dbReference type="InterPro" id="IPR025156">
    <property type="entry name" value="RNase_M5_C"/>
</dbReference>
<evidence type="ECO:0000256" key="7">
    <source>
        <dbReference type="ARBA" id="ARBA00022759"/>
    </source>
</evidence>
<evidence type="ECO:0000256" key="10">
    <source>
        <dbReference type="ARBA" id="ARBA00022884"/>
    </source>
</evidence>
<dbReference type="OrthoDB" id="9791329at2"/>
<dbReference type="EMBL" id="FWEY01000002">
    <property type="protein sequence ID" value="SLM51350.1"/>
    <property type="molecule type" value="Genomic_DNA"/>
</dbReference>
<keyword evidence="9" id="KW-0460">Magnesium</keyword>
<keyword evidence="5" id="KW-0479">Metal-binding</keyword>
<comment type="catalytic activity">
    <reaction evidence="11">
        <text>Endonucleolytic cleavage of RNA, removing 21 and 42 nucleotides, respectively, from the 5'- and 3'-termini of a 5S-rRNA precursor.</text>
        <dbReference type="EC" id="3.1.26.8"/>
    </reaction>
</comment>
<dbReference type="GO" id="GO:0005737">
    <property type="term" value="C:cytoplasm"/>
    <property type="evidence" value="ECO:0007669"/>
    <property type="project" value="UniProtKB-SubCell"/>
</dbReference>